<feature type="region of interest" description="Disordered" evidence="2">
    <location>
        <begin position="516"/>
        <end position="553"/>
    </location>
</feature>
<dbReference type="InterPro" id="IPR027483">
    <property type="entry name" value="PInositol-4-P-4/5-kinase_C_sf"/>
</dbReference>
<feature type="compositionally biased region" description="Low complexity" evidence="2">
    <location>
        <begin position="566"/>
        <end position="579"/>
    </location>
</feature>
<dbReference type="GO" id="GO:0016308">
    <property type="term" value="F:1-phosphatidylinositol-4-phosphate 5-kinase activity"/>
    <property type="evidence" value="ECO:0007669"/>
    <property type="project" value="TreeGrafter"/>
</dbReference>
<keyword evidence="1" id="KW-0067">ATP-binding</keyword>
<protein>
    <submittedName>
        <fullName evidence="4">Phosphatidylinositol 4-phosphate 5-kinase type-1 alpha</fullName>
    </submittedName>
</protein>
<dbReference type="Gene3D" id="3.30.800.10">
    <property type="entry name" value="Phosphatidylinositol Phosphate Kinase II Beta"/>
    <property type="match status" value="1"/>
</dbReference>
<feature type="compositionally biased region" description="Polar residues" evidence="2">
    <location>
        <begin position="520"/>
        <end position="536"/>
    </location>
</feature>
<evidence type="ECO:0000313" key="5">
    <source>
        <dbReference type="Proteomes" id="UP000192578"/>
    </source>
</evidence>
<keyword evidence="5" id="KW-1185">Reference proteome</keyword>
<accession>A0A9X6NQE0</accession>
<keyword evidence="1" id="KW-0547">Nucleotide-binding</keyword>
<name>A0A9X6NQE0_HYPEX</name>
<dbReference type="Gene3D" id="3.30.810.10">
    <property type="entry name" value="2-Layer Sandwich"/>
    <property type="match status" value="1"/>
</dbReference>
<feature type="region of interest" description="Disordered" evidence="2">
    <location>
        <begin position="566"/>
        <end position="615"/>
    </location>
</feature>
<evidence type="ECO:0000259" key="3">
    <source>
        <dbReference type="PROSITE" id="PS51455"/>
    </source>
</evidence>
<organism evidence="4 5">
    <name type="scientific">Hypsibius exemplaris</name>
    <name type="common">Freshwater tardigrade</name>
    <dbReference type="NCBI Taxonomy" id="2072580"/>
    <lineage>
        <taxon>Eukaryota</taxon>
        <taxon>Metazoa</taxon>
        <taxon>Ecdysozoa</taxon>
        <taxon>Tardigrada</taxon>
        <taxon>Eutardigrada</taxon>
        <taxon>Parachela</taxon>
        <taxon>Hypsibioidea</taxon>
        <taxon>Hypsibiidae</taxon>
        <taxon>Hypsibius</taxon>
    </lineage>
</organism>
<dbReference type="GO" id="GO:0005524">
    <property type="term" value="F:ATP binding"/>
    <property type="evidence" value="ECO:0007669"/>
    <property type="project" value="UniProtKB-UniRule"/>
</dbReference>
<evidence type="ECO:0000313" key="4">
    <source>
        <dbReference type="EMBL" id="OWA54144.1"/>
    </source>
</evidence>
<dbReference type="AlphaFoldDB" id="A0A9X6NQE0"/>
<proteinExistence type="predicted"/>
<keyword evidence="1" id="KW-0418">Kinase</keyword>
<feature type="region of interest" description="Disordered" evidence="2">
    <location>
        <begin position="343"/>
        <end position="394"/>
    </location>
</feature>
<dbReference type="InterPro" id="IPR027484">
    <property type="entry name" value="PInositol-4-P-5-kinase_N"/>
</dbReference>
<dbReference type="Proteomes" id="UP000192578">
    <property type="component" value="Unassembled WGS sequence"/>
</dbReference>
<dbReference type="InterPro" id="IPR002498">
    <property type="entry name" value="PInositol-4-P-4/5-kinase_core"/>
</dbReference>
<dbReference type="OrthoDB" id="70770at2759"/>
<dbReference type="SUPFAM" id="SSF56104">
    <property type="entry name" value="SAICAR synthase-like"/>
    <property type="match status" value="1"/>
</dbReference>
<keyword evidence="1" id="KW-0808">Transferase</keyword>
<reference evidence="5" key="1">
    <citation type="submission" date="2017-01" db="EMBL/GenBank/DDBJ databases">
        <title>Comparative genomics of anhydrobiosis in the tardigrade Hypsibius dujardini.</title>
        <authorList>
            <person name="Yoshida Y."/>
            <person name="Koutsovoulos G."/>
            <person name="Laetsch D."/>
            <person name="Stevens L."/>
            <person name="Kumar S."/>
            <person name="Horikawa D."/>
            <person name="Ishino K."/>
            <person name="Komine S."/>
            <person name="Tomita M."/>
            <person name="Blaxter M."/>
            <person name="Arakawa K."/>
        </authorList>
    </citation>
    <scope>NUCLEOTIDE SEQUENCE [LARGE SCALE GENOMIC DNA]</scope>
    <source>
        <strain evidence="5">Z151</strain>
    </source>
</reference>
<dbReference type="GO" id="GO:0005886">
    <property type="term" value="C:plasma membrane"/>
    <property type="evidence" value="ECO:0007669"/>
    <property type="project" value="TreeGrafter"/>
</dbReference>
<dbReference type="PANTHER" id="PTHR23086:SF101">
    <property type="entry name" value="LP03320P-RELATED"/>
    <property type="match status" value="1"/>
</dbReference>
<evidence type="ECO:0000256" key="1">
    <source>
        <dbReference type="PROSITE-ProRule" id="PRU00781"/>
    </source>
</evidence>
<feature type="domain" description="PIPK" evidence="3">
    <location>
        <begin position="87"/>
        <end position="493"/>
    </location>
</feature>
<dbReference type="CDD" id="cd17301">
    <property type="entry name" value="PIPKc_PIP5KI"/>
    <property type="match status" value="1"/>
</dbReference>
<feature type="region of interest" description="Disordered" evidence="2">
    <location>
        <begin position="21"/>
        <end position="81"/>
    </location>
</feature>
<comment type="caution">
    <text evidence="4">The sequence shown here is derived from an EMBL/GenBank/DDBJ whole genome shotgun (WGS) entry which is preliminary data.</text>
</comment>
<dbReference type="GO" id="GO:0046854">
    <property type="term" value="P:phosphatidylinositol phosphate biosynthetic process"/>
    <property type="evidence" value="ECO:0007669"/>
    <property type="project" value="TreeGrafter"/>
</dbReference>
<gene>
    <name evidence="4" type="ORF">BV898_18560</name>
</gene>
<dbReference type="PROSITE" id="PS51455">
    <property type="entry name" value="PIPK"/>
    <property type="match status" value="1"/>
</dbReference>
<dbReference type="Pfam" id="PF01504">
    <property type="entry name" value="PIP5K"/>
    <property type="match status" value="1"/>
</dbReference>
<sequence length="700" mass="77928">MNQQNRAYRESMLMAGPLSMSVSEPHLNANSPDVDASPNGHANTLGLPRMDERRNSDGGLNTLPRHKSKLGHRRVDPEGNVTFKRVPSNKLMQSIQEGIRHSVSKLASEPERDVLFTDFENTEIVLHPEAGTKYTPAHNNGDFHFKTYAPIAFRHFREAFEISPDDYMMSICLEPLIEISNPGASGSLFYLTEDEMFILKTVEHSEAEFLLKLLPQYYMNIVQNPRTLLPKFFGLYCYKAFGKNVRILVMDNILPRRIKYHHKFDLKGSSYNRFASEKEKTKTVPTLKDVDFAEHYPGGIFLDNETYYQLMSLFKRDCLVLQSFKIMDYSLLLGIHNIDTDLKEQQGKGDDSQPGSPDSPQEDPTKGLGRTRSINRHRLAAMPRTTPEEEPRGGSAAFFRQQSTQSQAYDEMSKILAQAHIDPDVIGGAILGKTANGERLLIFLGIIDILQYWRLRKKLEHAFKSLIHDGNTISVCHPTYYAKRYQEFMAEKVFHPQVDPANFRLQDIPLRLGSGRVGPTSGTLQQRGSISRTSASPVGGKDGSSLPRRTNGFLASHIYPTPDVVASASGGTDASSSAGYPSRPQSLTASPRGGQRAKLSSLYLRREQRRSSDAPASLEDVAITVADIADVEPYDIRKQRAGSDDTVSATRLRVVAKNGVDGATPFSEGDVFVVTAVSEATQTFGGTVKPADIDYEETDL</sequence>
<evidence type="ECO:0000256" key="2">
    <source>
        <dbReference type="SAM" id="MobiDB-lite"/>
    </source>
</evidence>
<dbReference type="EMBL" id="MTYJ01000374">
    <property type="protein sequence ID" value="OWA54144.1"/>
    <property type="molecule type" value="Genomic_DNA"/>
</dbReference>
<dbReference type="InterPro" id="IPR023610">
    <property type="entry name" value="PInositol-4/5-P-5/4-kinase"/>
</dbReference>
<dbReference type="PANTHER" id="PTHR23086">
    <property type="entry name" value="PHOSPHATIDYLINOSITOL-4-PHOSPHATE 5-KINASE"/>
    <property type="match status" value="1"/>
</dbReference>
<dbReference type="SMART" id="SM00330">
    <property type="entry name" value="PIPKc"/>
    <property type="match status" value="1"/>
</dbReference>